<evidence type="ECO:0000313" key="2">
    <source>
        <dbReference type="Proteomes" id="UP000316882"/>
    </source>
</evidence>
<proteinExistence type="predicted"/>
<evidence type="ECO:0000313" key="1">
    <source>
        <dbReference type="EMBL" id="GEB32192.1"/>
    </source>
</evidence>
<protein>
    <submittedName>
        <fullName evidence="1">Uncharacterized protein</fullName>
    </submittedName>
</protein>
<dbReference type="RefSeq" id="WP_122966174.1">
    <property type="nucleotide sequence ID" value="NZ_BJMH01000006.1"/>
</dbReference>
<organism evidence="1 2">
    <name type="scientific">Brevibacillus parabrevis</name>
    <dbReference type="NCBI Taxonomy" id="54914"/>
    <lineage>
        <taxon>Bacteria</taxon>
        <taxon>Bacillati</taxon>
        <taxon>Bacillota</taxon>
        <taxon>Bacilli</taxon>
        <taxon>Bacillales</taxon>
        <taxon>Paenibacillaceae</taxon>
        <taxon>Brevibacillus</taxon>
    </lineage>
</organism>
<gene>
    <name evidence="1" type="ORF">BPA01_17720</name>
</gene>
<reference evidence="1 2" key="1">
    <citation type="submission" date="2019-06" db="EMBL/GenBank/DDBJ databases">
        <title>Whole genome shotgun sequence of Brevibacillus parabrevis NBRC 12334.</title>
        <authorList>
            <person name="Hosoyama A."/>
            <person name="Uohara A."/>
            <person name="Ohji S."/>
            <person name="Ichikawa N."/>
        </authorList>
    </citation>
    <scope>NUCLEOTIDE SEQUENCE [LARGE SCALE GENOMIC DNA]</scope>
    <source>
        <strain evidence="1 2">NBRC 12334</strain>
    </source>
</reference>
<accession>A0A4Y3PCQ1</accession>
<name>A0A4Y3PCQ1_BREPA</name>
<comment type="caution">
    <text evidence="1">The sequence shown here is derived from an EMBL/GenBank/DDBJ whole genome shotgun (WGS) entry which is preliminary data.</text>
</comment>
<dbReference type="EMBL" id="BJMH01000006">
    <property type="protein sequence ID" value="GEB32192.1"/>
    <property type="molecule type" value="Genomic_DNA"/>
</dbReference>
<sequence>MRNRSNFVSMITEMGFDINKPFDITGSGNENGLTLSLIIQGERENYWRSDLRLAAIKHLIRSIDLKHDTDGDHELFDRYMLSILDTIGSVIALGAPFEEKRNIEVVQKFIQYSLNSRIVLEAEKEGLIDQEEF</sequence>
<dbReference type="Proteomes" id="UP000316882">
    <property type="component" value="Unassembled WGS sequence"/>
</dbReference>
<dbReference type="AlphaFoldDB" id="A0A4Y3PCQ1"/>
<keyword evidence="2" id="KW-1185">Reference proteome</keyword>